<feature type="domain" description="NADPH-dependent FMN reductase-like" evidence="1">
    <location>
        <begin position="3"/>
        <end position="146"/>
    </location>
</feature>
<accession>A0A1H5RZN2</accession>
<dbReference type="AlphaFoldDB" id="A0A1H5RZN2"/>
<sequence length="178" mass="20331">MKKVLFVIGSLRKQSFNRQVSEYVKDLLRDKAEVTELDYTSLPFINQDIEFPTSDILARIRQEVLATDILWVFSPEYNFSYPAVIKNLFDWLSRPMTTERDSAIAIRGKKVALTGIGGRNQTKNCREKLTSLFEFIGAEVMPNQVGLMVNAEAWANNIVILTDEQKTLLKQQVEDILG</sequence>
<dbReference type="PANTHER" id="PTHR30543:SF21">
    <property type="entry name" value="NAD(P)H-DEPENDENT FMN REDUCTASE LOT6"/>
    <property type="match status" value="1"/>
</dbReference>
<dbReference type="SUPFAM" id="SSF52218">
    <property type="entry name" value="Flavoproteins"/>
    <property type="match status" value="1"/>
</dbReference>
<evidence type="ECO:0000313" key="2">
    <source>
        <dbReference type="EMBL" id="SEF43789.1"/>
    </source>
</evidence>
<dbReference type="RefSeq" id="WP_181020739.1">
    <property type="nucleotide sequence ID" value="NZ_FNUV01000001.1"/>
</dbReference>
<dbReference type="EMBL" id="FNUV01000001">
    <property type="protein sequence ID" value="SEF43789.1"/>
    <property type="molecule type" value="Genomic_DNA"/>
</dbReference>
<gene>
    <name evidence="2" type="ORF">SAMN05216354_0432</name>
</gene>
<dbReference type="PANTHER" id="PTHR30543">
    <property type="entry name" value="CHROMATE REDUCTASE"/>
    <property type="match status" value="1"/>
</dbReference>
<evidence type="ECO:0000259" key="1">
    <source>
        <dbReference type="Pfam" id="PF03358"/>
    </source>
</evidence>
<protein>
    <submittedName>
        <fullName evidence="2">NAD(P)H-dependent FMN reductase</fullName>
    </submittedName>
</protein>
<dbReference type="InterPro" id="IPR029039">
    <property type="entry name" value="Flavoprotein-like_sf"/>
</dbReference>
<dbReference type="GO" id="GO:0016491">
    <property type="term" value="F:oxidoreductase activity"/>
    <property type="evidence" value="ECO:0007669"/>
    <property type="project" value="InterPro"/>
</dbReference>
<organism evidence="2 3">
    <name type="scientific">Xylanibacter ruminicola</name>
    <name type="common">Prevotella ruminicola</name>
    <dbReference type="NCBI Taxonomy" id="839"/>
    <lineage>
        <taxon>Bacteria</taxon>
        <taxon>Pseudomonadati</taxon>
        <taxon>Bacteroidota</taxon>
        <taxon>Bacteroidia</taxon>
        <taxon>Bacteroidales</taxon>
        <taxon>Prevotellaceae</taxon>
        <taxon>Xylanibacter</taxon>
    </lineage>
</organism>
<dbReference type="GO" id="GO:0010181">
    <property type="term" value="F:FMN binding"/>
    <property type="evidence" value="ECO:0007669"/>
    <property type="project" value="TreeGrafter"/>
</dbReference>
<name>A0A1H5RZN2_XYLRU</name>
<reference evidence="2 3" key="1">
    <citation type="submission" date="2016-10" db="EMBL/GenBank/DDBJ databases">
        <authorList>
            <person name="de Groot N.N."/>
        </authorList>
    </citation>
    <scope>NUCLEOTIDE SEQUENCE [LARGE SCALE GENOMIC DNA]</scope>
    <source>
        <strain evidence="2 3">AR32</strain>
    </source>
</reference>
<proteinExistence type="predicted"/>
<dbReference type="GO" id="GO:0005829">
    <property type="term" value="C:cytosol"/>
    <property type="evidence" value="ECO:0007669"/>
    <property type="project" value="TreeGrafter"/>
</dbReference>
<dbReference type="Pfam" id="PF03358">
    <property type="entry name" value="FMN_red"/>
    <property type="match status" value="1"/>
</dbReference>
<dbReference type="InterPro" id="IPR050712">
    <property type="entry name" value="NAD(P)H-dep_reductase"/>
</dbReference>
<evidence type="ECO:0000313" key="3">
    <source>
        <dbReference type="Proteomes" id="UP000236735"/>
    </source>
</evidence>
<dbReference type="Proteomes" id="UP000236735">
    <property type="component" value="Unassembled WGS sequence"/>
</dbReference>
<dbReference type="Gene3D" id="3.40.50.360">
    <property type="match status" value="1"/>
</dbReference>
<dbReference type="InterPro" id="IPR005025">
    <property type="entry name" value="FMN_Rdtase-like_dom"/>
</dbReference>